<feature type="domain" description="PgaA membrane beta barrel" evidence="1">
    <location>
        <begin position="531"/>
        <end position="824"/>
    </location>
</feature>
<proteinExistence type="predicted"/>
<dbReference type="InterPro" id="IPR049003">
    <property type="entry name" value="PgaA_barrel"/>
</dbReference>
<name>G8LE12_9ENTR</name>
<evidence type="ECO:0000259" key="1">
    <source>
        <dbReference type="Pfam" id="PF21197"/>
    </source>
</evidence>
<dbReference type="AlphaFoldDB" id="G8LE12"/>
<evidence type="ECO:0000313" key="2">
    <source>
        <dbReference type="EMBL" id="AEW75206.1"/>
    </source>
</evidence>
<accession>G8LE12</accession>
<dbReference type="SUPFAM" id="SSF48452">
    <property type="entry name" value="TPR-like"/>
    <property type="match status" value="2"/>
</dbReference>
<organism evidence="2 3">
    <name type="scientific">Enterobacter ludwigii</name>
    <dbReference type="NCBI Taxonomy" id="299767"/>
    <lineage>
        <taxon>Bacteria</taxon>
        <taxon>Pseudomonadati</taxon>
        <taxon>Pseudomonadota</taxon>
        <taxon>Gammaproteobacteria</taxon>
        <taxon>Enterobacterales</taxon>
        <taxon>Enterobacteriaceae</taxon>
        <taxon>Enterobacter</taxon>
        <taxon>Enterobacter cloacae complex</taxon>
    </lineage>
</organism>
<gene>
    <name evidence="2" type="primary">pgaA</name>
    <name evidence="2" type="ORF">EcWSU1_03778</name>
</gene>
<dbReference type="NCBIfam" id="TIGR03939">
    <property type="entry name" value="PGA_TPR_OMP"/>
    <property type="match status" value="1"/>
</dbReference>
<dbReference type="KEGG" id="eec:EcWSU1_03778"/>
<protein>
    <submittedName>
        <fullName evidence="2">Poly-beta-1,6-N-acetyl-D-glucosamine export protein</fullName>
    </submittedName>
</protein>
<sequence>MLCNGFMINKWQIDMERSLRFNTLFFYRTPALLFLLLLFPFLVQAAESVYEQQIQQARNYAPFLQYLQRYQQQHALTPEQVADWLQVASWAGRDDDVIQVWLRYKVYMPLPARGVAAAAQARRNQKAWQPALMLWKEACNLAPDNDDYRIGYIKTLADARMDTLALQEARQRVAEKPSLAHLQLLSYVYSRLGKNQERLLADIRALNSAPADDALRTELIDALTDNRADTPALRLSQTVTLPPAQRRRLALNAAAEMVRLADVPARTETERLQLAQAALNRYDELLSRWQNEPQAAEDVIRARVDRLGALHAHGDYPQVIREYQALTSAQHPVPTWAIGWVISAYLEEKNADAALSLLKRYPDYAPDPQDDDHALFYAWLDTGQYQAARQYVEKITRNTPWTRYDFGSPTPQPNDQWLIGQSLTFNYLLMTNALPQAEKLAQRLAASAPGNQGLQIDYATLLQARGLPRAAEQKLKMAETLEPSNIELERQQAYVAMDLQEWRQMDLLADDVIARAPVDGSARRLDRLRNVHHLSELRLNAGKGLHSDNPVSGTHDLSWDATLYGPPVADNWRLFGGTRFAQGNFDEGKGSSRHLFAGIEWRPRDLLVEAELSGNHYHGANKPGARLSAAYSLNDSWQVGGNLERLSRTTPLRALRNGVSANRGEGWVRWYQNERREYQFNASASHFSDHNRRQEFALTGKERLWQTPTLTLDLEPGISASTNTLRDTLYYNPERDLSVTAALSVDHQMYRHYDTLWSQQVVLGGGEYWQKNQPAGAIALLGYGQRIQWNNVIDSGVMLNWDKRPFDGKRESNLSVTFDANLRF</sequence>
<dbReference type="InterPro" id="IPR011990">
    <property type="entry name" value="TPR-like_helical_dom_sf"/>
</dbReference>
<dbReference type="InterPro" id="IPR023870">
    <property type="entry name" value="PGA_export_porin_PgaA"/>
</dbReference>
<dbReference type="NCBIfam" id="NF007468">
    <property type="entry name" value="PRK10049.1"/>
    <property type="match status" value="1"/>
</dbReference>
<dbReference type="eggNOG" id="COG0457">
    <property type="taxonomic scope" value="Bacteria"/>
</dbReference>
<dbReference type="HOGENOM" id="CLU_018289_0_0_6"/>
<reference evidence="2 3" key="1">
    <citation type="journal article" date="2011" name="Stand. Genomic Sci.">
        <title>Complete genome of the onion pathogen Enterobacter cloacae EcWSU1.</title>
        <authorList>
            <person name="Humann J.L."/>
            <person name="Wildung M."/>
            <person name="Cheng C.H."/>
            <person name="Lee T."/>
            <person name="Stewart J.E."/>
            <person name="Drew J.C."/>
            <person name="Triplett E.W."/>
            <person name="Main D."/>
            <person name="Schroeder B.K."/>
        </authorList>
    </citation>
    <scope>NUCLEOTIDE SEQUENCE [LARGE SCALE GENOMIC DNA]</scope>
    <source>
        <strain evidence="2 3">EcWSU1</strain>
    </source>
</reference>
<evidence type="ECO:0000313" key="3">
    <source>
        <dbReference type="Proteomes" id="UP000007838"/>
    </source>
</evidence>
<dbReference type="Pfam" id="PF21197">
    <property type="entry name" value="PgaA_barrel"/>
    <property type="match status" value="1"/>
</dbReference>
<dbReference type="Proteomes" id="UP000007838">
    <property type="component" value="Chromosome"/>
</dbReference>
<dbReference type="Gene3D" id="1.25.40.10">
    <property type="entry name" value="Tetratricopeptide repeat domain"/>
    <property type="match status" value="1"/>
</dbReference>
<dbReference type="GO" id="GO:1901515">
    <property type="term" value="F:poly-beta-1,6-N-acetyl-D-glucosamine transmembrane transporter activity"/>
    <property type="evidence" value="ECO:0007669"/>
    <property type="project" value="InterPro"/>
</dbReference>
<dbReference type="EMBL" id="CP002886">
    <property type="protein sequence ID" value="AEW75206.1"/>
    <property type="molecule type" value="Genomic_DNA"/>
</dbReference>